<dbReference type="InterPro" id="IPR051930">
    <property type="entry name" value="FNR_type-1"/>
</dbReference>
<dbReference type="SUPFAM" id="SSF52343">
    <property type="entry name" value="Ferredoxin reductase-like, C-terminal NADP-linked domain"/>
    <property type="match status" value="1"/>
</dbReference>
<evidence type="ECO:0000313" key="12">
    <source>
        <dbReference type="Proteomes" id="UP000551327"/>
    </source>
</evidence>
<keyword evidence="7" id="KW-0521">NADP</keyword>
<gene>
    <name evidence="11" type="ORF">H7F53_15840</name>
</gene>
<dbReference type="AlphaFoldDB" id="A0A7X1G0X4"/>
<keyword evidence="4" id="KW-0285">Flavoprotein</keyword>
<comment type="cofactor">
    <cofactor evidence="1">
        <name>FAD</name>
        <dbReference type="ChEBI" id="CHEBI:57692"/>
    </cofactor>
</comment>
<dbReference type="EMBL" id="JACLAX010000023">
    <property type="protein sequence ID" value="MBC2670624.1"/>
    <property type="molecule type" value="Genomic_DNA"/>
</dbReference>
<name>A0A7X1G0X4_9SPHN</name>
<evidence type="ECO:0000256" key="9">
    <source>
        <dbReference type="ARBA" id="ARBA00047776"/>
    </source>
</evidence>
<dbReference type="GO" id="GO:0000166">
    <property type="term" value="F:nucleotide binding"/>
    <property type="evidence" value="ECO:0007669"/>
    <property type="project" value="UniProtKB-KW"/>
</dbReference>
<evidence type="ECO:0000313" key="11">
    <source>
        <dbReference type="EMBL" id="MBC2670624.1"/>
    </source>
</evidence>
<protein>
    <recommendedName>
        <fullName evidence="3">ferredoxin--NADP(+) reductase</fullName>
        <ecNumber evidence="3">1.18.1.2</ecNumber>
    </recommendedName>
</protein>
<reference evidence="11 12" key="1">
    <citation type="submission" date="2020-08" db="EMBL/GenBank/DDBJ databases">
        <title>The genome sequence of type strain Novosphingobium piscinae KCTC 42194.</title>
        <authorList>
            <person name="Liu Y."/>
        </authorList>
    </citation>
    <scope>NUCLEOTIDE SEQUENCE [LARGE SCALE GENOMIC DNA]</scope>
    <source>
        <strain evidence="11 12">KCTC 42194</strain>
    </source>
</reference>
<dbReference type="GO" id="GO:0042167">
    <property type="term" value="P:heme catabolic process"/>
    <property type="evidence" value="ECO:0007669"/>
    <property type="project" value="TreeGrafter"/>
</dbReference>
<organism evidence="11 12">
    <name type="scientific">Novosphingobium piscinae</name>
    <dbReference type="NCBI Taxonomy" id="1507448"/>
    <lineage>
        <taxon>Bacteria</taxon>
        <taxon>Pseudomonadati</taxon>
        <taxon>Pseudomonadota</taxon>
        <taxon>Alphaproteobacteria</taxon>
        <taxon>Sphingomonadales</taxon>
        <taxon>Sphingomonadaceae</taxon>
        <taxon>Novosphingobium</taxon>
    </lineage>
</organism>
<dbReference type="CDD" id="cd06195">
    <property type="entry name" value="FNR1"/>
    <property type="match status" value="1"/>
</dbReference>
<dbReference type="InterPro" id="IPR033892">
    <property type="entry name" value="FNR_bac"/>
</dbReference>
<dbReference type="InterPro" id="IPR017927">
    <property type="entry name" value="FAD-bd_FR_type"/>
</dbReference>
<evidence type="ECO:0000256" key="7">
    <source>
        <dbReference type="ARBA" id="ARBA00022857"/>
    </source>
</evidence>
<accession>A0A7X1G0X4</accession>
<evidence type="ECO:0000256" key="1">
    <source>
        <dbReference type="ARBA" id="ARBA00001974"/>
    </source>
</evidence>
<evidence type="ECO:0000256" key="6">
    <source>
        <dbReference type="ARBA" id="ARBA00022827"/>
    </source>
</evidence>
<dbReference type="InterPro" id="IPR039261">
    <property type="entry name" value="FNR_nucleotide-bd"/>
</dbReference>
<dbReference type="Pfam" id="PF00175">
    <property type="entry name" value="NAD_binding_1"/>
    <property type="match status" value="1"/>
</dbReference>
<dbReference type="InterPro" id="IPR008333">
    <property type="entry name" value="Cbr1-like_FAD-bd_dom"/>
</dbReference>
<keyword evidence="5" id="KW-0547">Nucleotide-binding</keyword>
<dbReference type="Gene3D" id="3.40.50.80">
    <property type="entry name" value="Nucleotide-binding domain of ferredoxin-NADP reductase (FNR) module"/>
    <property type="match status" value="1"/>
</dbReference>
<evidence type="ECO:0000256" key="5">
    <source>
        <dbReference type="ARBA" id="ARBA00022741"/>
    </source>
</evidence>
<evidence type="ECO:0000256" key="2">
    <source>
        <dbReference type="ARBA" id="ARBA00008312"/>
    </source>
</evidence>
<evidence type="ECO:0000256" key="8">
    <source>
        <dbReference type="ARBA" id="ARBA00023002"/>
    </source>
</evidence>
<evidence type="ECO:0000256" key="3">
    <source>
        <dbReference type="ARBA" id="ARBA00013223"/>
    </source>
</evidence>
<comment type="caution">
    <text evidence="11">The sequence shown here is derived from an EMBL/GenBank/DDBJ whole genome shotgun (WGS) entry which is preliminary data.</text>
</comment>
<keyword evidence="6" id="KW-0274">FAD</keyword>
<evidence type="ECO:0000259" key="10">
    <source>
        <dbReference type="PROSITE" id="PS51384"/>
    </source>
</evidence>
<dbReference type="Proteomes" id="UP000551327">
    <property type="component" value="Unassembled WGS sequence"/>
</dbReference>
<sequence length="274" mass="30436">MFTSQTVVSVRHWTPDLFSFTLTRPDGFKFQSGQFVMLNLPATEGRSPKPRAYSITSPNYAEHLEFLSIVAPDGQLTSHLKDIVPGDQVLVGSKPTGTLVASALTPGRNLFLLGTGTGVAPWMSIARDIYTYGDEDLGIERKFDNVYLCHGVRHAVELCYRDYLEREIFAEELLGDIVQGKLHYYPSVTREPFVRTGRLTDLIVSGQLFRELGLDRTRFDPETDRVMICGSIPVNQALKEICLAHGLHEGSTHRPGTFVVERAFVDHTPAPAAG</sequence>
<dbReference type="Pfam" id="PF00970">
    <property type="entry name" value="FAD_binding_6"/>
    <property type="match status" value="1"/>
</dbReference>
<feature type="domain" description="FAD-binding FR-type" evidence="10">
    <location>
        <begin position="1"/>
        <end position="102"/>
    </location>
</feature>
<comment type="similarity">
    <text evidence="2">Belongs to the ferredoxin--NADP reductase type 1 family.</text>
</comment>
<evidence type="ECO:0000256" key="4">
    <source>
        <dbReference type="ARBA" id="ARBA00022630"/>
    </source>
</evidence>
<dbReference type="SUPFAM" id="SSF63380">
    <property type="entry name" value="Riboflavin synthase domain-like"/>
    <property type="match status" value="1"/>
</dbReference>
<proteinExistence type="inferred from homology"/>
<dbReference type="PANTHER" id="PTHR47878:SF1">
    <property type="entry name" value="FLAVODOXIN_FERREDOXIN--NADP REDUCTASE"/>
    <property type="match status" value="1"/>
</dbReference>
<keyword evidence="12" id="KW-1185">Reference proteome</keyword>
<dbReference type="PROSITE" id="PS51384">
    <property type="entry name" value="FAD_FR"/>
    <property type="match status" value="1"/>
</dbReference>
<dbReference type="RefSeq" id="WP_185680484.1">
    <property type="nucleotide sequence ID" value="NZ_JACLAX010000023.1"/>
</dbReference>
<dbReference type="InterPro" id="IPR001433">
    <property type="entry name" value="OxRdtase_FAD/NAD-bd"/>
</dbReference>
<dbReference type="PANTHER" id="PTHR47878">
    <property type="entry name" value="OXIDOREDUCTASE FAD/NAD(P)-BINDING DOMAIN PROTEIN"/>
    <property type="match status" value="1"/>
</dbReference>
<comment type="catalytic activity">
    <reaction evidence="9">
        <text>2 reduced [2Fe-2S]-[ferredoxin] + NADP(+) + H(+) = 2 oxidized [2Fe-2S]-[ferredoxin] + NADPH</text>
        <dbReference type="Rhea" id="RHEA:20125"/>
        <dbReference type="Rhea" id="RHEA-COMP:10000"/>
        <dbReference type="Rhea" id="RHEA-COMP:10001"/>
        <dbReference type="ChEBI" id="CHEBI:15378"/>
        <dbReference type="ChEBI" id="CHEBI:33737"/>
        <dbReference type="ChEBI" id="CHEBI:33738"/>
        <dbReference type="ChEBI" id="CHEBI:57783"/>
        <dbReference type="ChEBI" id="CHEBI:58349"/>
        <dbReference type="EC" id="1.18.1.2"/>
    </reaction>
</comment>
<dbReference type="GO" id="GO:0004324">
    <property type="term" value="F:ferredoxin-NADP+ reductase activity"/>
    <property type="evidence" value="ECO:0007669"/>
    <property type="project" value="UniProtKB-EC"/>
</dbReference>
<keyword evidence="8" id="KW-0560">Oxidoreductase</keyword>
<dbReference type="GO" id="GO:0034599">
    <property type="term" value="P:cellular response to oxidative stress"/>
    <property type="evidence" value="ECO:0007669"/>
    <property type="project" value="TreeGrafter"/>
</dbReference>
<dbReference type="Gene3D" id="2.40.30.10">
    <property type="entry name" value="Translation factors"/>
    <property type="match status" value="1"/>
</dbReference>
<dbReference type="InterPro" id="IPR017938">
    <property type="entry name" value="Riboflavin_synthase-like_b-brl"/>
</dbReference>
<dbReference type="EC" id="1.18.1.2" evidence="3"/>